<accession>A0A319CA51</accession>
<gene>
    <name evidence="4" type="ORF">BO82DRAFT_250800</name>
</gene>
<dbReference type="InterPro" id="IPR056884">
    <property type="entry name" value="NPHP3-like_N"/>
</dbReference>
<dbReference type="RefSeq" id="XP_025490921.1">
    <property type="nucleotide sequence ID" value="XM_025630878.1"/>
</dbReference>
<dbReference type="OrthoDB" id="195446at2759"/>
<feature type="non-terminal residue" evidence="4">
    <location>
        <position position="1"/>
    </location>
</feature>
<sequence>LKQLALQLPSLPEEVKELYELHYPQTTFPRKVTLLQALNSVIDRFSRVFILIDALDECQDERNRAYFLGLIRDLAPWINTLVTSRPIALIEDSFKRCLREEIRTPEEDIRNYVESEIASEKFVLGRQLSSVPDLRASIIDGIVTKAQGMFLHAQFHVNHLATKHNVRSLCEALRDLPKSSGEIFRKAMGRLTSQNPEAVHLAEKTLLWIVNASRPLRVKEIQHVLAVQKGDVDSDEHALTAPSYILSLCAGLVAIDERSGICRLVHYTAQDFFTENRARYSPWGHVGMASTCLQYL</sequence>
<evidence type="ECO:0008006" key="6">
    <source>
        <dbReference type="Google" id="ProtNLM"/>
    </source>
</evidence>
<protein>
    <recommendedName>
        <fullName evidence="6">NACHT domain-containing protein</fullName>
    </recommendedName>
</protein>
<evidence type="ECO:0000313" key="4">
    <source>
        <dbReference type="EMBL" id="PYH80721.1"/>
    </source>
</evidence>
<dbReference type="GeneID" id="37133619"/>
<evidence type="ECO:0000259" key="2">
    <source>
        <dbReference type="Pfam" id="PF22939"/>
    </source>
</evidence>
<feature type="domain" description="GPI inositol-deacylase winged helix" evidence="2">
    <location>
        <begin position="199"/>
        <end position="276"/>
    </location>
</feature>
<dbReference type="Pfam" id="PF24883">
    <property type="entry name" value="NPHP3_N"/>
    <property type="match status" value="1"/>
</dbReference>
<evidence type="ECO:0000259" key="3">
    <source>
        <dbReference type="Pfam" id="PF24883"/>
    </source>
</evidence>
<dbReference type="PANTHER" id="PTHR10039">
    <property type="entry name" value="AMELOGENIN"/>
    <property type="match status" value="1"/>
</dbReference>
<feature type="non-terminal residue" evidence="4">
    <location>
        <position position="296"/>
    </location>
</feature>
<dbReference type="AlphaFoldDB" id="A0A319CA51"/>
<organism evidence="4 5">
    <name type="scientific">Aspergillus uvarum CBS 121591</name>
    <dbReference type="NCBI Taxonomy" id="1448315"/>
    <lineage>
        <taxon>Eukaryota</taxon>
        <taxon>Fungi</taxon>
        <taxon>Dikarya</taxon>
        <taxon>Ascomycota</taxon>
        <taxon>Pezizomycotina</taxon>
        <taxon>Eurotiomycetes</taxon>
        <taxon>Eurotiomycetidae</taxon>
        <taxon>Eurotiales</taxon>
        <taxon>Aspergillaceae</taxon>
        <taxon>Aspergillus</taxon>
        <taxon>Aspergillus subgen. Circumdati</taxon>
    </lineage>
</organism>
<keyword evidence="1" id="KW-0677">Repeat</keyword>
<feature type="domain" description="Nephrocystin 3-like N-terminal" evidence="3">
    <location>
        <begin position="1"/>
        <end position="85"/>
    </location>
</feature>
<proteinExistence type="predicted"/>
<evidence type="ECO:0000313" key="5">
    <source>
        <dbReference type="Proteomes" id="UP000248340"/>
    </source>
</evidence>
<keyword evidence="5" id="KW-1185">Reference proteome</keyword>
<dbReference type="STRING" id="1448315.A0A319CA51"/>
<dbReference type="EMBL" id="KZ821707">
    <property type="protein sequence ID" value="PYH80721.1"/>
    <property type="molecule type" value="Genomic_DNA"/>
</dbReference>
<reference evidence="4 5" key="1">
    <citation type="submission" date="2016-12" db="EMBL/GenBank/DDBJ databases">
        <title>The genomes of Aspergillus section Nigri reveals drivers in fungal speciation.</title>
        <authorList>
            <consortium name="DOE Joint Genome Institute"/>
            <person name="Vesth T.C."/>
            <person name="Nybo J."/>
            <person name="Theobald S."/>
            <person name="Brandl J."/>
            <person name="Frisvad J.C."/>
            <person name="Nielsen K.F."/>
            <person name="Lyhne E.K."/>
            <person name="Kogle M.E."/>
            <person name="Kuo A."/>
            <person name="Riley R."/>
            <person name="Clum A."/>
            <person name="Nolan M."/>
            <person name="Lipzen A."/>
            <person name="Salamov A."/>
            <person name="Henrissat B."/>
            <person name="Wiebenga A."/>
            <person name="De Vries R.P."/>
            <person name="Grigoriev I.V."/>
            <person name="Mortensen U.H."/>
            <person name="Andersen M.R."/>
            <person name="Baker S.E."/>
        </authorList>
    </citation>
    <scope>NUCLEOTIDE SEQUENCE [LARGE SCALE GENOMIC DNA]</scope>
    <source>
        <strain evidence="4 5">CBS 121591</strain>
    </source>
</reference>
<dbReference type="PANTHER" id="PTHR10039:SF15">
    <property type="entry name" value="NACHT DOMAIN-CONTAINING PROTEIN"/>
    <property type="match status" value="1"/>
</dbReference>
<evidence type="ECO:0000256" key="1">
    <source>
        <dbReference type="ARBA" id="ARBA00022737"/>
    </source>
</evidence>
<name>A0A319CA51_9EURO</name>
<dbReference type="VEuPathDB" id="FungiDB:BO82DRAFT_250800"/>
<dbReference type="InterPro" id="IPR054471">
    <property type="entry name" value="GPIID_WHD"/>
</dbReference>
<dbReference type="Proteomes" id="UP000248340">
    <property type="component" value="Unassembled WGS sequence"/>
</dbReference>
<dbReference type="Pfam" id="PF22939">
    <property type="entry name" value="WHD_GPIID"/>
    <property type="match status" value="1"/>
</dbReference>